<dbReference type="OrthoDB" id="410381at2759"/>
<evidence type="ECO:0000313" key="3">
    <source>
        <dbReference type="EnsemblMetazoa" id="HelroP174320"/>
    </source>
</evidence>
<sequence length="344" mass="38916">MSHFTPYNNHETTEVECNHLPYVVPVCQNPICTTEHDGPKEKRSVPNKHLHPETTGNLSLRQKLTLMDALSSLVPHAVFFEYSIVRQHFGLKGRCGPRLKTKKQMLFVLGDFNARVGVDHDTWRGVLGRNGVGKVNSNGIRLLEFCAAAKAGCDKHGLPTVQQAKDYMDAPTIGTLAPDRLRHHKTKGPTQRSPHKSDSSDNCMSYKIPPTKATTINSHQHQQFTPYSVLHMLTKACPSGTAPSWPGFATQQQLQQLQSLIKKLIRFNYLPASYPTVTQIFNTLDSWLFKKIENNNNHVIHPLLPPIKTTTHNLRQRKHNYQDVAQSTYKEKTFITPHLKHIST</sequence>
<name>T1F7Z9_HELRO</name>
<dbReference type="GeneID" id="20204948"/>
<dbReference type="KEGG" id="hro:HELRODRAFT_174320"/>
<evidence type="ECO:0000256" key="1">
    <source>
        <dbReference type="SAM" id="MobiDB-lite"/>
    </source>
</evidence>
<evidence type="ECO:0000313" key="4">
    <source>
        <dbReference type="Proteomes" id="UP000015101"/>
    </source>
</evidence>
<organism evidence="3 4">
    <name type="scientific">Helobdella robusta</name>
    <name type="common">Californian leech</name>
    <dbReference type="NCBI Taxonomy" id="6412"/>
    <lineage>
        <taxon>Eukaryota</taxon>
        <taxon>Metazoa</taxon>
        <taxon>Spiralia</taxon>
        <taxon>Lophotrochozoa</taxon>
        <taxon>Annelida</taxon>
        <taxon>Clitellata</taxon>
        <taxon>Hirudinea</taxon>
        <taxon>Rhynchobdellida</taxon>
        <taxon>Glossiphoniidae</taxon>
        <taxon>Helobdella</taxon>
    </lineage>
</organism>
<evidence type="ECO:0008006" key="5">
    <source>
        <dbReference type="Google" id="ProtNLM"/>
    </source>
</evidence>
<feature type="region of interest" description="Disordered" evidence="1">
    <location>
        <begin position="181"/>
        <end position="203"/>
    </location>
</feature>
<dbReference type="InParanoid" id="T1F7Z9"/>
<dbReference type="AlphaFoldDB" id="T1F7Z9"/>
<dbReference type="RefSeq" id="XP_009019092.1">
    <property type="nucleotide sequence ID" value="XM_009020844.1"/>
</dbReference>
<proteinExistence type="predicted"/>
<protein>
    <recommendedName>
        <fullName evidence="5">Endonuclease/exonuclease/phosphatase domain-containing protein</fullName>
    </recommendedName>
</protein>
<accession>T1F7Z9</accession>
<feature type="compositionally biased region" description="Basic and acidic residues" evidence="1">
    <location>
        <begin position="35"/>
        <end position="44"/>
    </location>
</feature>
<dbReference type="HOGENOM" id="CLU_807203_0_0_1"/>
<keyword evidence="4" id="KW-1185">Reference proteome</keyword>
<feature type="region of interest" description="Disordered" evidence="1">
    <location>
        <begin position="35"/>
        <end position="54"/>
    </location>
</feature>
<reference evidence="4" key="1">
    <citation type="submission" date="2012-12" db="EMBL/GenBank/DDBJ databases">
        <authorList>
            <person name="Hellsten U."/>
            <person name="Grimwood J."/>
            <person name="Chapman J.A."/>
            <person name="Shapiro H."/>
            <person name="Aerts A."/>
            <person name="Otillar R.P."/>
            <person name="Terry A.Y."/>
            <person name="Boore J.L."/>
            <person name="Simakov O."/>
            <person name="Marletaz F."/>
            <person name="Cho S.-J."/>
            <person name="Edsinger-Gonzales E."/>
            <person name="Havlak P."/>
            <person name="Kuo D.-H."/>
            <person name="Larsson T."/>
            <person name="Lv J."/>
            <person name="Arendt D."/>
            <person name="Savage R."/>
            <person name="Osoegawa K."/>
            <person name="de Jong P."/>
            <person name="Lindberg D.R."/>
            <person name="Seaver E.C."/>
            <person name="Weisblat D.A."/>
            <person name="Putnam N.H."/>
            <person name="Grigoriev I.V."/>
            <person name="Rokhsar D.S."/>
        </authorList>
    </citation>
    <scope>NUCLEOTIDE SEQUENCE</scope>
</reference>
<dbReference type="EMBL" id="KB096716">
    <property type="protein sequence ID" value="ESO02878.1"/>
    <property type="molecule type" value="Genomic_DNA"/>
</dbReference>
<dbReference type="CTD" id="20204948"/>
<dbReference type="EMBL" id="AMQM01004885">
    <property type="status" value="NOT_ANNOTATED_CDS"/>
    <property type="molecule type" value="Genomic_DNA"/>
</dbReference>
<gene>
    <name evidence="3" type="primary">20204948</name>
    <name evidence="2" type="ORF">HELRODRAFT_174320</name>
</gene>
<evidence type="ECO:0000313" key="2">
    <source>
        <dbReference type="EMBL" id="ESO02878.1"/>
    </source>
</evidence>
<dbReference type="Proteomes" id="UP000015101">
    <property type="component" value="Unassembled WGS sequence"/>
</dbReference>
<reference evidence="2 4" key="2">
    <citation type="journal article" date="2013" name="Nature">
        <title>Insights into bilaterian evolution from three spiralian genomes.</title>
        <authorList>
            <person name="Simakov O."/>
            <person name="Marletaz F."/>
            <person name="Cho S.J."/>
            <person name="Edsinger-Gonzales E."/>
            <person name="Havlak P."/>
            <person name="Hellsten U."/>
            <person name="Kuo D.H."/>
            <person name="Larsson T."/>
            <person name="Lv J."/>
            <person name="Arendt D."/>
            <person name="Savage R."/>
            <person name="Osoegawa K."/>
            <person name="de Jong P."/>
            <person name="Grimwood J."/>
            <person name="Chapman J.A."/>
            <person name="Shapiro H."/>
            <person name="Aerts A."/>
            <person name="Otillar R.P."/>
            <person name="Terry A.Y."/>
            <person name="Boore J.L."/>
            <person name="Grigoriev I.V."/>
            <person name="Lindberg D.R."/>
            <person name="Seaver E.C."/>
            <person name="Weisblat D.A."/>
            <person name="Putnam N.H."/>
            <person name="Rokhsar D.S."/>
        </authorList>
    </citation>
    <scope>NUCLEOTIDE SEQUENCE</scope>
</reference>
<reference evidence="3" key="3">
    <citation type="submission" date="2015-06" db="UniProtKB">
        <authorList>
            <consortium name="EnsemblMetazoa"/>
        </authorList>
    </citation>
    <scope>IDENTIFICATION</scope>
</reference>
<dbReference type="EnsemblMetazoa" id="HelroT174320">
    <property type="protein sequence ID" value="HelroP174320"/>
    <property type="gene ID" value="HelroG174320"/>
</dbReference>